<evidence type="ECO:0000256" key="2">
    <source>
        <dbReference type="ARBA" id="ARBA00004273"/>
    </source>
</evidence>
<keyword evidence="5" id="KW-0999">Mitochondrion inner membrane</keyword>
<keyword evidence="4" id="KW-0812">Transmembrane</keyword>
<keyword evidence="11" id="KW-1185">Reference proteome</keyword>
<evidence type="ECO:0000256" key="3">
    <source>
        <dbReference type="ARBA" id="ARBA00009591"/>
    </source>
</evidence>
<comment type="similarity">
    <text evidence="3">Belongs to the cytochrome c oxidase subunit 5C family.</text>
</comment>
<proteinExistence type="inferred from homology"/>
<evidence type="ECO:0000256" key="8">
    <source>
        <dbReference type="ARBA" id="ARBA00023136"/>
    </source>
</evidence>
<evidence type="ECO:0000256" key="9">
    <source>
        <dbReference type="SAM" id="MobiDB-lite"/>
    </source>
</evidence>
<evidence type="ECO:0000256" key="1">
    <source>
        <dbReference type="ARBA" id="ARBA00002480"/>
    </source>
</evidence>
<keyword evidence="6" id="KW-1133">Transmembrane helix</keyword>
<evidence type="ECO:0000256" key="5">
    <source>
        <dbReference type="ARBA" id="ARBA00022792"/>
    </source>
</evidence>
<evidence type="ECO:0000256" key="6">
    <source>
        <dbReference type="ARBA" id="ARBA00022989"/>
    </source>
</evidence>
<organism evidence="10 11">
    <name type="scientific">Panicum miliaceum</name>
    <name type="common">Proso millet</name>
    <name type="synonym">Broomcorn millet</name>
    <dbReference type="NCBI Taxonomy" id="4540"/>
    <lineage>
        <taxon>Eukaryota</taxon>
        <taxon>Viridiplantae</taxon>
        <taxon>Streptophyta</taxon>
        <taxon>Embryophyta</taxon>
        <taxon>Tracheophyta</taxon>
        <taxon>Spermatophyta</taxon>
        <taxon>Magnoliopsida</taxon>
        <taxon>Liliopsida</taxon>
        <taxon>Poales</taxon>
        <taxon>Poaceae</taxon>
        <taxon>PACMAD clade</taxon>
        <taxon>Panicoideae</taxon>
        <taxon>Panicodae</taxon>
        <taxon>Paniceae</taxon>
        <taxon>Panicinae</taxon>
        <taxon>Panicum</taxon>
        <taxon>Panicum sect. Panicum</taxon>
    </lineage>
</organism>
<name>A0A3L6ST33_PANMI</name>
<protein>
    <submittedName>
        <fullName evidence="10">Cytochrome c oxidase subunit 5C-4</fullName>
    </submittedName>
</protein>
<keyword evidence="7" id="KW-0496">Mitochondrion</keyword>
<dbReference type="GO" id="GO:0005743">
    <property type="term" value="C:mitochondrial inner membrane"/>
    <property type="evidence" value="ECO:0007669"/>
    <property type="project" value="UniProtKB-SubCell"/>
</dbReference>
<accession>A0A3L6ST33</accession>
<evidence type="ECO:0000313" key="11">
    <source>
        <dbReference type="Proteomes" id="UP000275267"/>
    </source>
</evidence>
<comment type="function">
    <text evidence="1">This protein is one of the nuclear-coded polypeptide chains of cytochrome c oxidase, the terminal oxidase in mitochondrial electron transport.</text>
</comment>
<evidence type="ECO:0000313" key="10">
    <source>
        <dbReference type="EMBL" id="RLN24663.1"/>
    </source>
</evidence>
<reference evidence="11" key="1">
    <citation type="journal article" date="2019" name="Nat. Commun.">
        <title>The genome of broomcorn millet.</title>
        <authorList>
            <person name="Zou C."/>
            <person name="Miki D."/>
            <person name="Li D."/>
            <person name="Tang Q."/>
            <person name="Xiao L."/>
            <person name="Rajput S."/>
            <person name="Deng P."/>
            <person name="Jia W."/>
            <person name="Huang R."/>
            <person name="Zhang M."/>
            <person name="Sun Y."/>
            <person name="Hu J."/>
            <person name="Fu X."/>
            <person name="Schnable P.S."/>
            <person name="Li F."/>
            <person name="Zhang H."/>
            <person name="Feng B."/>
            <person name="Zhu X."/>
            <person name="Liu R."/>
            <person name="Schnable J.C."/>
            <person name="Zhu J.-K."/>
            <person name="Zhang H."/>
        </authorList>
    </citation>
    <scope>NUCLEOTIDE SEQUENCE [LARGE SCALE GENOMIC DNA]</scope>
</reference>
<comment type="caution">
    <text evidence="10">The sequence shown here is derived from an EMBL/GenBank/DDBJ whole genome shotgun (WGS) entry which is preliminary data.</text>
</comment>
<keyword evidence="8" id="KW-0472">Membrane</keyword>
<dbReference type="AlphaFoldDB" id="A0A3L6ST33"/>
<dbReference type="PANTHER" id="PTHR34372:SF7">
    <property type="entry name" value="CYTOCHROME C OXIDASE SUBUNIT 5C"/>
    <property type="match status" value="1"/>
</dbReference>
<comment type="subcellular location">
    <subcellularLocation>
        <location evidence="2">Mitochondrion inner membrane</location>
    </subcellularLocation>
</comment>
<dbReference type="Proteomes" id="UP000275267">
    <property type="component" value="Unassembled WGS sequence"/>
</dbReference>
<feature type="region of interest" description="Disordered" evidence="9">
    <location>
        <begin position="25"/>
        <end position="64"/>
    </location>
</feature>
<gene>
    <name evidence="10" type="ORF">C2845_PM07G00280</name>
</gene>
<dbReference type="EMBL" id="PQIB02000004">
    <property type="protein sequence ID" value="RLN24663.1"/>
    <property type="molecule type" value="Genomic_DNA"/>
</dbReference>
<evidence type="ECO:0000256" key="7">
    <source>
        <dbReference type="ARBA" id="ARBA00023128"/>
    </source>
</evidence>
<dbReference type="InterPro" id="IPR008432">
    <property type="entry name" value="COX5C"/>
</dbReference>
<dbReference type="PANTHER" id="PTHR34372">
    <property type="entry name" value="CYTOCHROME C OXIDASE SUBUNIT 5C-2-RELATED"/>
    <property type="match status" value="1"/>
</dbReference>
<dbReference type="OrthoDB" id="506921at2759"/>
<dbReference type="STRING" id="4540.A0A3L6ST33"/>
<evidence type="ECO:0000256" key="4">
    <source>
        <dbReference type="ARBA" id="ARBA00022692"/>
    </source>
</evidence>
<feature type="compositionally biased region" description="Low complexity" evidence="9">
    <location>
        <begin position="41"/>
        <end position="56"/>
    </location>
</feature>
<sequence length="126" mass="13604">MGHNSQLASSEFLSVLPSHILNLGRAATKDKEGHHPPAMSTAAHKAAAHAAAGAKTAGKRPPSVPREIVYGISLGLLAGYLWKLHHWSNQRRTRECYSLLDQGKITVVADDPPPGADDRRTSPCYF</sequence>